<dbReference type="Proteomes" id="UP001597497">
    <property type="component" value="Unassembled WGS sequence"/>
</dbReference>
<protein>
    <recommendedName>
        <fullName evidence="5">DUF4440 domain-containing protein</fullName>
    </recommendedName>
</protein>
<evidence type="ECO:0000256" key="2">
    <source>
        <dbReference type="SAM" id="SignalP"/>
    </source>
</evidence>
<feature type="chain" id="PRO_5046715874" description="DUF4440 domain-containing protein" evidence="2">
    <location>
        <begin position="26"/>
        <end position="204"/>
    </location>
</feature>
<gene>
    <name evidence="3" type="ORF">ACFSUC_11095</name>
</gene>
<keyword evidence="4" id="KW-1185">Reference proteome</keyword>
<organism evidence="3 4">
    <name type="scientific">Marinicrinis sediminis</name>
    <dbReference type="NCBI Taxonomy" id="1652465"/>
    <lineage>
        <taxon>Bacteria</taxon>
        <taxon>Bacillati</taxon>
        <taxon>Bacillota</taxon>
        <taxon>Bacilli</taxon>
        <taxon>Bacillales</taxon>
        <taxon>Paenibacillaceae</taxon>
    </lineage>
</organism>
<proteinExistence type="predicted"/>
<evidence type="ECO:0000313" key="4">
    <source>
        <dbReference type="Proteomes" id="UP001597497"/>
    </source>
</evidence>
<evidence type="ECO:0008006" key="5">
    <source>
        <dbReference type="Google" id="ProtNLM"/>
    </source>
</evidence>
<feature type="region of interest" description="Disordered" evidence="1">
    <location>
        <begin position="22"/>
        <end position="77"/>
    </location>
</feature>
<feature type="compositionally biased region" description="Polar residues" evidence="1">
    <location>
        <begin position="22"/>
        <end position="38"/>
    </location>
</feature>
<dbReference type="EMBL" id="JBHUMM010000025">
    <property type="protein sequence ID" value="MFD2672147.1"/>
    <property type="molecule type" value="Genomic_DNA"/>
</dbReference>
<evidence type="ECO:0000256" key="1">
    <source>
        <dbReference type="SAM" id="MobiDB-lite"/>
    </source>
</evidence>
<accession>A0ABW5RDK6</accession>
<sequence length="204" mass="23456">MKYLQVIVFGLMLAVVADCSNTDNAAGNEQPQANQQEEGQVDNEQPVEQGEETDNPAEKEEPMTSEQAEQEEPMTSEQAEQVLVQYEQVFMETGKDYDDQFKIEGYSSMQDILDEYETIMTEAWAVGTADIHFEQREDGVYLKPTELPVFLETEQPFEVNQADENTVEVIQQQESDLRGNMQVTFTLVKQEEQWKLQSTHLERQ</sequence>
<evidence type="ECO:0000313" key="3">
    <source>
        <dbReference type="EMBL" id="MFD2672147.1"/>
    </source>
</evidence>
<dbReference type="RefSeq" id="WP_379929667.1">
    <property type="nucleotide sequence ID" value="NZ_JBHUMM010000025.1"/>
</dbReference>
<reference evidence="4" key="1">
    <citation type="journal article" date="2019" name="Int. J. Syst. Evol. Microbiol.">
        <title>The Global Catalogue of Microorganisms (GCM) 10K type strain sequencing project: providing services to taxonomists for standard genome sequencing and annotation.</title>
        <authorList>
            <consortium name="The Broad Institute Genomics Platform"/>
            <consortium name="The Broad Institute Genome Sequencing Center for Infectious Disease"/>
            <person name="Wu L."/>
            <person name="Ma J."/>
        </authorList>
    </citation>
    <scope>NUCLEOTIDE SEQUENCE [LARGE SCALE GENOMIC DNA]</scope>
    <source>
        <strain evidence="4">KCTC 33676</strain>
    </source>
</reference>
<comment type="caution">
    <text evidence="3">The sequence shown here is derived from an EMBL/GenBank/DDBJ whole genome shotgun (WGS) entry which is preliminary data.</text>
</comment>
<name>A0ABW5RDK6_9BACL</name>
<feature type="signal peptide" evidence="2">
    <location>
        <begin position="1"/>
        <end position="25"/>
    </location>
</feature>
<keyword evidence="2" id="KW-0732">Signal</keyword>